<feature type="compositionally biased region" description="Basic and acidic residues" evidence="3">
    <location>
        <begin position="199"/>
        <end position="208"/>
    </location>
</feature>
<accession>A0A179FGV7</accession>
<dbReference type="Proteomes" id="UP000078397">
    <property type="component" value="Unassembled WGS sequence"/>
</dbReference>
<dbReference type="GO" id="GO:0003723">
    <property type="term" value="F:RNA binding"/>
    <property type="evidence" value="ECO:0007669"/>
    <property type="project" value="UniProtKB-UniRule"/>
</dbReference>
<feature type="region of interest" description="Disordered" evidence="3">
    <location>
        <begin position="706"/>
        <end position="762"/>
    </location>
</feature>
<evidence type="ECO:0000313" key="6">
    <source>
        <dbReference type="Proteomes" id="UP000078397"/>
    </source>
</evidence>
<dbReference type="PANTHER" id="PTHR22792:SF132">
    <property type="entry name" value="LA-RELATED PROTEIN 1"/>
    <property type="match status" value="1"/>
</dbReference>
<feature type="compositionally biased region" description="Polar residues" evidence="3">
    <location>
        <begin position="342"/>
        <end position="351"/>
    </location>
</feature>
<keyword evidence="1 2" id="KW-0694">RNA-binding</keyword>
<feature type="compositionally biased region" description="Polar residues" evidence="3">
    <location>
        <begin position="418"/>
        <end position="429"/>
    </location>
</feature>
<gene>
    <name evidence="5" type="ORF">VFPPC_05542</name>
</gene>
<dbReference type="EMBL" id="LSBJ02000005">
    <property type="protein sequence ID" value="OAQ64233.1"/>
    <property type="molecule type" value="Genomic_DNA"/>
</dbReference>
<proteinExistence type="predicted"/>
<feature type="compositionally biased region" description="Low complexity" evidence="3">
    <location>
        <begin position="331"/>
        <end position="341"/>
    </location>
</feature>
<feature type="compositionally biased region" description="Polar residues" evidence="3">
    <location>
        <begin position="449"/>
        <end position="472"/>
    </location>
</feature>
<dbReference type="InterPro" id="IPR036388">
    <property type="entry name" value="WH-like_DNA-bd_sf"/>
</dbReference>
<feature type="compositionally biased region" description="Low complexity" evidence="3">
    <location>
        <begin position="10"/>
        <end position="31"/>
    </location>
</feature>
<organism evidence="5 6">
    <name type="scientific">Pochonia chlamydosporia 170</name>
    <dbReference type="NCBI Taxonomy" id="1380566"/>
    <lineage>
        <taxon>Eukaryota</taxon>
        <taxon>Fungi</taxon>
        <taxon>Dikarya</taxon>
        <taxon>Ascomycota</taxon>
        <taxon>Pezizomycotina</taxon>
        <taxon>Sordariomycetes</taxon>
        <taxon>Hypocreomycetidae</taxon>
        <taxon>Hypocreales</taxon>
        <taxon>Clavicipitaceae</taxon>
        <taxon>Pochonia</taxon>
    </lineage>
</organism>
<dbReference type="GeneID" id="28848713"/>
<feature type="compositionally biased region" description="Polar residues" evidence="3">
    <location>
        <begin position="209"/>
        <end position="226"/>
    </location>
</feature>
<dbReference type="Pfam" id="PF05383">
    <property type="entry name" value="La"/>
    <property type="match status" value="1"/>
</dbReference>
<dbReference type="InterPro" id="IPR045180">
    <property type="entry name" value="La_dom_prot"/>
</dbReference>
<dbReference type="PROSITE" id="PS50961">
    <property type="entry name" value="HTH_LA"/>
    <property type="match status" value="1"/>
</dbReference>
<dbReference type="KEGG" id="pchm:VFPPC_05542"/>
<reference evidence="5 6" key="1">
    <citation type="journal article" date="2016" name="PLoS Pathog.">
        <title>Biosynthesis of antibiotic leucinostatins in bio-control fungus Purpureocillium lilacinum and their inhibition on phytophthora revealed by genome mining.</title>
        <authorList>
            <person name="Wang G."/>
            <person name="Liu Z."/>
            <person name="Lin R."/>
            <person name="Li E."/>
            <person name="Mao Z."/>
            <person name="Ling J."/>
            <person name="Yang Y."/>
            <person name="Yin W.B."/>
            <person name="Xie B."/>
        </authorList>
    </citation>
    <scope>NUCLEOTIDE SEQUENCE [LARGE SCALE GENOMIC DNA]</scope>
    <source>
        <strain evidence="5">170</strain>
    </source>
</reference>
<dbReference type="PANTHER" id="PTHR22792">
    <property type="entry name" value="LUPUS LA PROTEIN-RELATED"/>
    <property type="match status" value="1"/>
</dbReference>
<comment type="caution">
    <text evidence="5">The sequence shown here is derived from an EMBL/GenBank/DDBJ whole genome shotgun (WGS) entry which is preliminary data.</text>
</comment>
<dbReference type="SMART" id="SM00715">
    <property type="entry name" value="LA"/>
    <property type="match status" value="1"/>
</dbReference>
<feature type="compositionally biased region" description="Low complexity" evidence="3">
    <location>
        <begin position="493"/>
        <end position="509"/>
    </location>
</feature>
<evidence type="ECO:0000256" key="3">
    <source>
        <dbReference type="SAM" id="MobiDB-lite"/>
    </source>
</evidence>
<dbReference type="InterPro" id="IPR036390">
    <property type="entry name" value="WH_DNA-bd_sf"/>
</dbReference>
<dbReference type="InterPro" id="IPR006630">
    <property type="entry name" value="La_HTH"/>
</dbReference>
<dbReference type="SUPFAM" id="SSF46785">
    <property type="entry name" value="Winged helix' DNA-binding domain"/>
    <property type="match status" value="1"/>
</dbReference>
<protein>
    <submittedName>
        <fullName evidence="5">La domain family</fullName>
    </submittedName>
</protein>
<feature type="compositionally biased region" description="Basic and acidic residues" evidence="3">
    <location>
        <begin position="230"/>
        <end position="254"/>
    </location>
</feature>
<evidence type="ECO:0000256" key="2">
    <source>
        <dbReference type="PROSITE-ProRule" id="PRU00332"/>
    </source>
</evidence>
<dbReference type="Gene3D" id="1.10.10.10">
    <property type="entry name" value="Winged helix-like DNA-binding domain superfamily/Winged helix DNA-binding domain"/>
    <property type="match status" value="1"/>
</dbReference>
<dbReference type="GO" id="GO:0010494">
    <property type="term" value="C:cytoplasmic stress granule"/>
    <property type="evidence" value="ECO:0007669"/>
    <property type="project" value="TreeGrafter"/>
</dbReference>
<name>A0A179FGV7_METCM</name>
<dbReference type="GO" id="GO:0045727">
    <property type="term" value="P:positive regulation of translation"/>
    <property type="evidence" value="ECO:0007669"/>
    <property type="project" value="TreeGrafter"/>
</dbReference>
<dbReference type="AlphaFoldDB" id="A0A179FGV7"/>
<feature type="compositionally biased region" description="Polar residues" evidence="3">
    <location>
        <begin position="317"/>
        <end position="327"/>
    </location>
</feature>
<feature type="domain" description="HTH La-type RNA-binding" evidence="4">
    <location>
        <begin position="549"/>
        <end position="646"/>
    </location>
</feature>
<evidence type="ECO:0000259" key="4">
    <source>
        <dbReference type="PROSITE" id="PS50961"/>
    </source>
</evidence>
<dbReference type="RefSeq" id="XP_018141547.1">
    <property type="nucleotide sequence ID" value="XM_018284719.1"/>
</dbReference>
<feature type="region of interest" description="Disordered" evidence="3">
    <location>
        <begin position="1"/>
        <end position="520"/>
    </location>
</feature>
<dbReference type="STRING" id="1380566.A0A179FGV7"/>
<feature type="compositionally biased region" description="Low complexity" evidence="3">
    <location>
        <begin position="353"/>
        <end position="363"/>
    </location>
</feature>
<evidence type="ECO:0000313" key="5">
    <source>
        <dbReference type="EMBL" id="OAQ64233.1"/>
    </source>
</evidence>
<dbReference type="CDD" id="cd07323">
    <property type="entry name" value="LAM"/>
    <property type="match status" value="1"/>
</dbReference>
<keyword evidence="6" id="KW-1185">Reference proteome</keyword>
<feature type="compositionally biased region" description="Polar residues" evidence="3">
    <location>
        <begin position="373"/>
        <end position="398"/>
    </location>
</feature>
<dbReference type="GO" id="GO:0005829">
    <property type="term" value="C:cytosol"/>
    <property type="evidence" value="ECO:0007669"/>
    <property type="project" value="TreeGrafter"/>
</dbReference>
<dbReference type="OrthoDB" id="340227at2759"/>
<feature type="compositionally biased region" description="Basic and acidic residues" evidence="3">
    <location>
        <begin position="74"/>
        <end position="108"/>
    </location>
</feature>
<evidence type="ECO:0000256" key="1">
    <source>
        <dbReference type="ARBA" id="ARBA00022884"/>
    </source>
</evidence>
<sequence length="762" mass="82458">MAASSTFSYAQAAKGQGASPAAASPNLASQPQTAASPAVPDVAVESLDVSRPAEARPAVTAEKHDIDSNIGSESDLRSETTHDRRSESRRDDDSGRLDRPWRRNDKGTRSSSTATRSVDEQEPRKPRKGKKSKASSEKQYNDQASGADKDKEAAQQAPKVELSEAPIPSVNIWHQRKEQQQSKPKPSLSEAISNGTSTHETEAKKPTKESTPTTLSKENAPTNGVKSNRKNGDSSRSERNASRGSRLADKDGKSELPPPVEDAASWPTPEIAIKEEQKKPAAGKPAPVQEKEPQDDGSQNRRPKEKWVTYDYVPTVNFETQLPQMRSSKPRGGARNANGGRSATTAATQSGDKAASNAAPSKPAESKERTKENATGSNRNTSLPPASKRTSIDTSNAPKEQKKLAAAHSGNDKARDATSAQSSNTNNARSEGRTDRGRGGYRGRGAHNPVNTHSQHQLSNANFANNNGQVSGRPQGPYSPPPRQGPHGPGFMPPSQQRGGRGRSGAANNFHRMSLPNGATRLPPIQAQFGSYEYPMPPMSAMPYQAQPPYWDNMVMAVLKNQIEYYFSIENLCKDMYLRKRMDSQGFVNLHFIAAFKRIRELTSDMGMIRAVCESSTDLDFVSGEDDIERLRRRNGWQSFILPMEDRDDFARNAGPVHLTFKNRPLNFAPQFNGAIPGSYGMNPPMGFSPQGDAPFPQFPEGVPAGQPVNGLVNGNGHGHGSTQLSADVPDFSPSGLTSHGFDAQHHGPESTNGLTNGVHVE</sequence>